<evidence type="ECO:0000313" key="2">
    <source>
        <dbReference type="EMBL" id="GMH82307.1"/>
    </source>
</evidence>
<evidence type="ECO:0000313" key="3">
    <source>
        <dbReference type="Proteomes" id="UP001162640"/>
    </source>
</evidence>
<dbReference type="PROSITE" id="PS50191">
    <property type="entry name" value="CRAL_TRIO"/>
    <property type="match status" value="1"/>
</dbReference>
<dbReference type="GO" id="GO:0008526">
    <property type="term" value="F:phosphatidylinositol transfer activity"/>
    <property type="evidence" value="ECO:0007669"/>
    <property type="project" value="TreeGrafter"/>
</dbReference>
<protein>
    <recommendedName>
        <fullName evidence="1">CRAL-TRIO domain-containing protein</fullName>
    </recommendedName>
</protein>
<comment type="caution">
    <text evidence="2">The sequence shown here is derived from an EMBL/GenBank/DDBJ whole genome shotgun (WGS) entry which is preliminary data.</text>
</comment>
<dbReference type="EMBL" id="BLQM01000312">
    <property type="protein sequence ID" value="GMH82307.1"/>
    <property type="molecule type" value="Genomic_DNA"/>
</dbReference>
<proteinExistence type="predicted"/>
<dbReference type="Pfam" id="PF00650">
    <property type="entry name" value="CRAL_TRIO"/>
    <property type="match status" value="1"/>
</dbReference>
<dbReference type="AlphaFoldDB" id="A0A9W7EKV2"/>
<dbReference type="SUPFAM" id="SSF52087">
    <property type="entry name" value="CRAL/TRIO domain"/>
    <property type="match status" value="1"/>
</dbReference>
<organism evidence="2 3">
    <name type="scientific">Triparma laevis f. inornata</name>
    <dbReference type="NCBI Taxonomy" id="1714386"/>
    <lineage>
        <taxon>Eukaryota</taxon>
        <taxon>Sar</taxon>
        <taxon>Stramenopiles</taxon>
        <taxon>Ochrophyta</taxon>
        <taxon>Bolidophyceae</taxon>
        <taxon>Parmales</taxon>
        <taxon>Triparmaceae</taxon>
        <taxon>Triparma</taxon>
    </lineage>
</organism>
<dbReference type="InterPro" id="IPR001251">
    <property type="entry name" value="CRAL-TRIO_dom"/>
</dbReference>
<dbReference type="InterPro" id="IPR036865">
    <property type="entry name" value="CRAL-TRIO_dom_sf"/>
</dbReference>
<reference evidence="3" key="1">
    <citation type="journal article" date="2023" name="Commun. Biol.">
        <title>Genome analysis of Parmales, the sister group of diatoms, reveals the evolutionary specialization of diatoms from phago-mixotrophs to photoautotrophs.</title>
        <authorList>
            <person name="Ban H."/>
            <person name="Sato S."/>
            <person name="Yoshikawa S."/>
            <person name="Yamada K."/>
            <person name="Nakamura Y."/>
            <person name="Ichinomiya M."/>
            <person name="Sato N."/>
            <person name="Blanc-Mathieu R."/>
            <person name="Endo H."/>
            <person name="Kuwata A."/>
            <person name="Ogata H."/>
        </authorList>
    </citation>
    <scope>NUCLEOTIDE SEQUENCE [LARGE SCALE GENOMIC DNA]</scope>
</reference>
<name>A0A9W7EKV2_9STRA</name>
<accession>A0A9W7EKV2</accession>
<gene>
    <name evidence="2" type="ORF">TL16_g09211</name>
</gene>
<dbReference type="PANTHER" id="PTHR45824">
    <property type="entry name" value="GH16843P"/>
    <property type="match status" value="1"/>
</dbReference>
<evidence type="ECO:0000259" key="1">
    <source>
        <dbReference type="PROSITE" id="PS50191"/>
    </source>
</evidence>
<dbReference type="CDD" id="cd00170">
    <property type="entry name" value="SEC14"/>
    <property type="match status" value="1"/>
</dbReference>
<dbReference type="Proteomes" id="UP001162640">
    <property type="component" value="Unassembled WGS sequence"/>
</dbReference>
<feature type="domain" description="CRAL-TRIO" evidence="1">
    <location>
        <begin position="9"/>
        <end position="225"/>
    </location>
</feature>
<dbReference type="PANTHER" id="PTHR45824:SF29">
    <property type="entry name" value="GH16843P"/>
    <property type="match status" value="1"/>
</dbReference>
<sequence length="242" mass="27663">MGSKMFKTEHNPGAEMYFADSSSKDKNGMSYIVGRLQICNDEMLDPANHLRAAMFVIDRVACELINAGLKNGKVPRASYILDLTDLEARFQSEWGGTGFGEDIKKEHKKNKKVWKPVNSIPCGVEEHVGQKPHLPSHYSLQSGLPCLKEAMRMLTTYYPELLETIYFYNPPWWFHPIFGIFSMWAKKDTRRKFGFVKKGSRSEKFWTIDAEQLSKDFGGRGVTNGGDQFVKRAIEKYDSEVT</sequence>
<dbReference type="Gene3D" id="3.40.525.10">
    <property type="entry name" value="CRAL-TRIO lipid binding domain"/>
    <property type="match status" value="1"/>
</dbReference>
<dbReference type="InterPro" id="IPR052578">
    <property type="entry name" value="PI_Transfer_CRAL-TRIO"/>
</dbReference>